<keyword evidence="2" id="KW-1185">Reference proteome</keyword>
<dbReference type="InterPro" id="IPR019239">
    <property type="entry name" value="VapB_antitoxin"/>
</dbReference>
<dbReference type="Proteomes" id="UP000244223">
    <property type="component" value="Unassembled WGS sequence"/>
</dbReference>
<proteinExistence type="predicted"/>
<dbReference type="RefSeq" id="WP_107866550.1">
    <property type="nucleotide sequence ID" value="NZ_QAON01000015.1"/>
</dbReference>
<dbReference type="AlphaFoldDB" id="A0A2T5IVL3"/>
<dbReference type="Pfam" id="PF09957">
    <property type="entry name" value="VapB_antitoxin"/>
    <property type="match status" value="1"/>
</dbReference>
<sequence>MRTNIVIDDALMHDALKATGLKTKKEAVELGLKMLIKLKQQESIKAFRGKLKWEDDLEDMRLNQ</sequence>
<reference evidence="1 2" key="1">
    <citation type="submission" date="2018-04" db="EMBL/GenBank/DDBJ databases">
        <title>Genomic Encyclopedia of Archaeal and Bacterial Type Strains, Phase II (KMG-II): from individual species to whole genera.</title>
        <authorList>
            <person name="Goeker M."/>
        </authorList>
    </citation>
    <scope>NUCLEOTIDE SEQUENCE [LARGE SCALE GENOMIC DNA]</scope>
    <source>
        <strain evidence="1 2">DSM 5822</strain>
    </source>
</reference>
<comment type="caution">
    <text evidence="1">The sequence shown here is derived from an EMBL/GenBank/DDBJ whole genome shotgun (WGS) entry which is preliminary data.</text>
</comment>
<evidence type="ECO:0000313" key="1">
    <source>
        <dbReference type="EMBL" id="PTQ87942.1"/>
    </source>
</evidence>
<protein>
    <submittedName>
        <fullName evidence="1">VapB protein of antitoxin of type II toxin-antitoxin system</fullName>
    </submittedName>
</protein>
<name>A0A2T5IVL3_9GAMM</name>
<evidence type="ECO:0000313" key="2">
    <source>
        <dbReference type="Proteomes" id="UP000244223"/>
    </source>
</evidence>
<dbReference type="OrthoDB" id="9805830at2"/>
<accession>A0A2T5IVL3</accession>
<organism evidence="1 2">
    <name type="scientific">Agitococcus lubricus</name>
    <dbReference type="NCBI Taxonomy" id="1077255"/>
    <lineage>
        <taxon>Bacteria</taxon>
        <taxon>Pseudomonadati</taxon>
        <taxon>Pseudomonadota</taxon>
        <taxon>Gammaproteobacteria</taxon>
        <taxon>Moraxellales</taxon>
        <taxon>Moraxellaceae</taxon>
        <taxon>Agitococcus</taxon>
    </lineage>
</organism>
<dbReference type="EMBL" id="QAON01000015">
    <property type="protein sequence ID" value="PTQ87942.1"/>
    <property type="molecule type" value="Genomic_DNA"/>
</dbReference>
<gene>
    <name evidence="1" type="ORF">C8N29_11527</name>
</gene>